<dbReference type="PANTHER" id="PTHR44218:SF1">
    <property type="entry name" value="PROTEIN SPA1-RELATED 3"/>
    <property type="match status" value="1"/>
</dbReference>
<dbReference type="STRING" id="218851.A0A2G5CZG7"/>
<feature type="compositionally biased region" description="Polar residues" evidence="5">
    <location>
        <begin position="197"/>
        <end position="208"/>
    </location>
</feature>
<dbReference type="InterPro" id="IPR015943">
    <property type="entry name" value="WD40/YVTN_repeat-like_dom_sf"/>
</dbReference>
<evidence type="ECO:0000256" key="3">
    <source>
        <dbReference type="PROSITE-ProRule" id="PRU00221"/>
    </source>
</evidence>
<keyword evidence="4" id="KW-0175">Coiled coil</keyword>
<dbReference type="SUPFAM" id="SSF50978">
    <property type="entry name" value="WD40 repeat-like"/>
    <property type="match status" value="1"/>
</dbReference>
<dbReference type="PANTHER" id="PTHR44218">
    <property type="entry name" value="PROTEIN SPA1-RELATED 2"/>
    <property type="match status" value="1"/>
</dbReference>
<feature type="repeat" description="WD" evidence="3">
    <location>
        <begin position="754"/>
        <end position="788"/>
    </location>
</feature>
<evidence type="ECO:0000256" key="1">
    <source>
        <dbReference type="ARBA" id="ARBA00022574"/>
    </source>
</evidence>
<dbReference type="Gene3D" id="1.10.510.10">
    <property type="entry name" value="Transferase(Phosphotransferase) domain 1"/>
    <property type="match status" value="1"/>
</dbReference>
<accession>A0A2G5CZG7</accession>
<dbReference type="Gene3D" id="2.130.10.10">
    <property type="entry name" value="YVTN repeat-like/Quinoprotein amine dehydrogenase"/>
    <property type="match status" value="1"/>
</dbReference>
<keyword evidence="1 3" id="KW-0853">WD repeat</keyword>
<name>A0A2G5CZG7_AQUCA</name>
<reference evidence="6 7" key="1">
    <citation type="submission" date="2017-09" db="EMBL/GenBank/DDBJ databases">
        <title>WGS assembly of Aquilegia coerulea Goldsmith.</title>
        <authorList>
            <person name="Hodges S."/>
            <person name="Kramer E."/>
            <person name="Nordborg M."/>
            <person name="Tomkins J."/>
            <person name="Borevitz J."/>
            <person name="Derieg N."/>
            <person name="Yan J."/>
            <person name="Mihaltcheva S."/>
            <person name="Hayes R.D."/>
            <person name="Rokhsar D."/>
        </authorList>
    </citation>
    <scope>NUCLEOTIDE SEQUENCE [LARGE SCALE GENOMIC DNA]</scope>
    <source>
        <strain evidence="7">cv. Goldsmith</strain>
    </source>
</reference>
<dbReference type="PRINTS" id="PR00320">
    <property type="entry name" value="GPROTEINBRPT"/>
</dbReference>
<dbReference type="Pfam" id="PF00400">
    <property type="entry name" value="WD40"/>
    <property type="match status" value="3"/>
</dbReference>
<dbReference type="PROSITE" id="PS50082">
    <property type="entry name" value="WD_REPEATS_2"/>
    <property type="match status" value="2"/>
</dbReference>
<organism evidence="6 7">
    <name type="scientific">Aquilegia coerulea</name>
    <name type="common">Rocky mountain columbine</name>
    <dbReference type="NCBI Taxonomy" id="218851"/>
    <lineage>
        <taxon>Eukaryota</taxon>
        <taxon>Viridiplantae</taxon>
        <taxon>Streptophyta</taxon>
        <taxon>Embryophyta</taxon>
        <taxon>Tracheophyta</taxon>
        <taxon>Spermatophyta</taxon>
        <taxon>Magnoliopsida</taxon>
        <taxon>Ranunculales</taxon>
        <taxon>Ranunculaceae</taxon>
        <taxon>Thalictroideae</taxon>
        <taxon>Aquilegia</taxon>
    </lineage>
</organism>
<keyword evidence="2" id="KW-0677">Repeat</keyword>
<evidence type="ECO:0000313" key="6">
    <source>
        <dbReference type="EMBL" id="PIA36662.1"/>
    </source>
</evidence>
<feature type="region of interest" description="Disordered" evidence="5">
    <location>
        <begin position="197"/>
        <end position="230"/>
    </location>
</feature>
<dbReference type="SMART" id="SM00320">
    <property type="entry name" value="WD40"/>
    <property type="match status" value="7"/>
</dbReference>
<proteinExistence type="predicted"/>
<feature type="compositionally biased region" description="Basic and acidic residues" evidence="5">
    <location>
        <begin position="411"/>
        <end position="422"/>
    </location>
</feature>
<dbReference type="Proteomes" id="UP000230069">
    <property type="component" value="Unassembled WGS sequence"/>
</dbReference>
<dbReference type="InterPro" id="IPR036322">
    <property type="entry name" value="WD40_repeat_dom_sf"/>
</dbReference>
<dbReference type="InterPro" id="IPR001680">
    <property type="entry name" value="WD40_rpt"/>
</dbReference>
<dbReference type="EMBL" id="KZ305050">
    <property type="protein sequence ID" value="PIA36662.1"/>
    <property type="molecule type" value="Genomic_DNA"/>
</dbReference>
<dbReference type="AlphaFoldDB" id="A0A2G5CZG7"/>
<feature type="coiled-coil region" evidence="4">
    <location>
        <begin position="340"/>
        <end position="370"/>
    </location>
</feature>
<sequence length="890" mass="99064">MEDRSESDLEDTDSSVQLSVGAVSSRGLDLVQGDILSMSAAATNSNRGCNEVLHKVGSSGNFANDVAESSVALTIENGNVNLRQWLDKPKRSVNVLECFHIFRQIVEIVNSAHSQGIVVHNARPSCFEVSSFNRVSFVEPLSCSSRGSDLCGDALNIKIAEGQCSSHFLHKFHNESSRMPCLDSNLDLYSPDASQMHNATSSLQSGSDNAKHLSSVAESEARNGAASRNLENIEESKKHLTQKNILHEEIGWYTSPEEIAGASGSFSSDIYRLGVLLFELFCTFCSTEEKLTTMTNLRHRVLPPQLLLKWPNEASFCLWLLHPQSSTRPKMSDLLQSEFLNEQREKHEAMLNLRQEIEEQELLLDFLLQMQQRKSDSSNKLLNTICWISSDIEEVLKQQTNLKNNAGSDPEPNKNGRSESKNPDLQSWDVLMNGDLASSGPRKRFKKEARSSHEENFVRDLGNVQKSDTIMKEHVRSKSMRLMKNFKKFESVYISTRCGMTKATGKVSNRYSEINSSGRGSNMISGRSSVDNIGFSPGIGRVGKHAWIINPFLEGLNNYLSFSNLKIRADLKQGDLLNSSNLVCSLSFDRDKEFFASAGVARKIKVYEYDIILNEDRGIHYPVIEMASKSKISNICWNSYIKSQIASCDFEGVVQIWDVTRGQILTEMMEHERRVWSVDFSSADPTKLASGSDDGAVKLWNINQGGSIGTIKAKANVCCVQFPPDSARSLVFGSADHKIYCYDLRNTKMPWCTLMGHTKTVSYVKFVDSASLVSASIDNSVKLWDLSSCTSQVLNNPLQTFTGHTNVKNFVGLSVWDGYIATGSETDEVFIYHKAFPMPMLSFQFSSMDTLSGHEEDDATQFVSSVCWQGKSPVLVAANSTGNIKLLEMI</sequence>
<evidence type="ECO:0000256" key="5">
    <source>
        <dbReference type="SAM" id="MobiDB-lite"/>
    </source>
</evidence>
<dbReference type="PROSITE" id="PS00678">
    <property type="entry name" value="WD_REPEATS_1"/>
    <property type="match status" value="2"/>
</dbReference>
<dbReference type="OrthoDB" id="273771at2759"/>
<dbReference type="PROSITE" id="PS50294">
    <property type="entry name" value="WD_REPEATS_REGION"/>
    <property type="match status" value="2"/>
</dbReference>
<dbReference type="InterPro" id="IPR019775">
    <property type="entry name" value="WD40_repeat_CS"/>
</dbReference>
<dbReference type="InterPro" id="IPR011009">
    <property type="entry name" value="Kinase-like_dom_sf"/>
</dbReference>
<gene>
    <name evidence="6" type="ORF">AQUCO_03300108v1</name>
</gene>
<protein>
    <submittedName>
        <fullName evidence="6">Uncharacterized protein</fullName>
    </submittedName>
</protein>
<dbReference type="InterPro" id="IPR020472">
    <property type="entry name" value="WD40_PAC1"/>
</dbReference>
<dbReference type="SUPFAM" id="SSF56112">
    <property type="entry name" value="Protein kinase-like (PK-like)"/>
    <property type="match status" value="1"/>
</dbReference>
<dbReference type="FunCoup" id="A0A2G5CZG7">
    <property type="interactions" value="723"/>
</dbReference>
<feature type="compositionally biased region" description="Basic and acidic residues" evidence="5">
    <location>
        <begin position="448"/>
        <end position="457"/>
    </location>
</feature>
<evidence type="ECO:0000256" key="2">
    <source>
        <dbReference type="ARBA" id="ARBA00022737"/>
    </source>
</evidence>
<evidence type="ECO:0000313" key="7">
    <source>
        <dbReference type="Proteomes" id="UP000230069"/>
    </source>
</evidence>
<dbReference type="InParanoid" id="A0A2G5CZG7"/>
<dbReference type="InterPro" id="IPR044630">
    <property type="entry name" value="SPA1/2/3/4"/>
</dbReference>
<evidence type="ECO:0000256" key="4">
    <source>
        <dbReference type="SAM" id="Coils"/>
    </source>
</evidence>
<feature type="repeat" description="WD" evidence="3">
    <location>
        <begin position="668"/>
        <end position="710"/>
    </location>
</feature>
<dbReference type="GO" id="GO:0009640">
    <property type="term" value="P:photomorphogenesis"/>
    <property type="evidence" value="ECO:0007669"/>
    <property type="project" value="InterPro"/>
</dbReference>
<keyword evidence="7" id="KW-1185">Reference proteome</keyword>
<feature type="region of interest" description="Disordered" evidence="5">
    <location>
        <begin position="402"/>
        <end position="457"/>
    </location>
</feature>